<keyword evidence="2" id="KW-1185">Reference proteome</keyword>
<evidence type="ECO:0008006" key="3">
    <source>
        <dbReference type="Google" id="ProtNLM"/>
    </source>
</evidence>
<proteinExistence type="predicted"/>
<dbReference type="AlphaFoldDB" id="A0A1Y5RGN3"/>
<accession>A0A1Y5RGN3</accession>
<dbReference type="InterPro" id="IPR053745">
    <property type="entry name" value="Viral_Tail_Comp_sf"/>
</dbReference>
<evidence type="ECO:0000313" key="1">
    <source>
        <dbReference type="EMBL" id="SLN16988.1"/>
    </source>
</evidence>
<sequence length="137" mass="14617">MSYAVASSLQEAVYERLTFDAGVYDLVQGAVYDGVPAGTVPPLFVSLGEEKVTDRSDADGYGAVHEVVVSVVSSANGFQAAKRLAGAISDALLGTPLALERGYLVGIWFRGAHARRVARSGTRRIDLRFKAQVRDNS</sequence>
<dbReference type="Gene3D" id="3.30.2000.30">
    <property type="match status" value="1"/>
</dbReference>
<dbReference type="RefSeq" id="WP_085852468.1">
    <property type="nucleotide sequence ID" value="NZ_FOPF01000001.1"/>
</dbReference>
<protein>
    <recommendedName>
        <fullName evidence="3">Gene transfer agent protein</fullName>
    </recommendedName>
</protein>
<dbReference type="InterPro" id="IPR021508">
    <property type="entry name" value="Gp17-like"/>
</dbReference>
<dbReference type="OrthoDB" id="7644395at2"/>
<gene>
    <name evidence="1" type="ORF">PAM7066_00443</name>
</gene>
<name>A0A1Y5RGN3_9RHOB</name>
<evidence type="ECO:0000313" key="2">
    <source>
        <dbReference type="Proteomes" id="UP000193870"/>
    </source>
</evidence>
<dbReference type="Proteomes" id="UP000193870">
    <property type="component" value="Unassembled WGS sequence"/>
</dbReference>
<dbReference type="EMBL" id="FWFV01000001">
    <property type="protein sequence ID" value="SLN16988.1"/>
    <property type="molecule type" value="Genomic_DNA"/>
</dbReference>
<dbReference type="Pfam" id="PF11367">
    <property type="entry name" value="Tail_completion_gp17"/>
    <property type="match status" value="1"/>
</dbReference>
<dbReference type="STRING" id="315423.SAMN04488020_101443"/>
<organism evidence="1 2">
    <name type="scientific">Palleronia marisminoris</name>
    <dbReference type="NCBI Taxonomy" id="315423"/>
    <lineage>
        <taxon>Bacteria</taxon>
        <taxon>Pseudomonadati</taxon>
        <taxon>Pseudomonadota</taxon>
        <taxon>Alphaproteobacteria</taxon>
        <taxon>Rhodobacterales</taxon>
        <taxon>Roseobacteraceae</taxon>
        <taxon>Palleronia</taxon>
    </lineage>
</organism>
<reference evidence="1 2" key="1">
    <citation type="submission" date="2017-03" db="EMBL/GenBank/DDBJ databases">
        <authorList>
            <person name="Afonso C.L."/>
            <person name="Miller P.J."/>
            <person name="Scott M.A."/>
            <person name="Spackman E."/>
            <person name="Goraichik I."/>
            <person name="Dimitrov K.M."/>
            <person name="Suarez D.L."/>
            <person name="Swayne D.E."/>
        </authorList>
    </citation>
    <scope>NUCLEOTIDE SEQUENCE [LARGE SCALE GENOMIC DNA]</scope>
    <source>
        <strain evidence="1 2">CECT 7066</strain>
    </source>
</reference>